<dbReference type="FunFam" id="3.20.20.80:FF:000004">
    <property type="entry name" value="Beta-glucosidase 6-phospho-beta-glucosidase"/>
    <property type="match status" value="1"/>
</dbReference>
<dbReference type="CDD" id="cd01392">
    <property type="entry name" value="HTH_LacI"/>
    <property type="match status" value="1"/>
</dbReference>
<evidence type="ECO:0000259" key="13">
    <source>
        <dbReference type="PROSITE" id="PS50932"/>
    </source>
</evidence>
<dbReference type="Pfam" id="PF00356">
    <property type="entry name" value="LacI"/>
    <property type="match status" value="1"/>
</dbReference>
<evidence type="ECO:0000256" key="3">
    <source>
        <dbReference type="ARBA" id="ARBA00012744"/>
    </source>
</evidence>
<evidence type="ECO:0000313" key="14">
    <source>
        <dbReference type="EMBL" id="GHO94388.1"/>
    </source>
</evidence>
<dbReference type="InterPro" id="IPR017736">
    <property type="entry name" value="Glyco_hydro_1_beta-glucosidase"/>
</dbReference>
<gene>
    <name evidence="14" type="ORF">KSF_044360</name>
</gene>
<dbReference type="PROSITE" id="PS50932">
    <property type="entry name" value="HTH_LACI_2"/>
    <property type="match status" value="1"/>
</dbReference>
<dbReference type="EC" id="3.2.1.21" evidence="3 12"/>
<proteinExistence type="inferred from homology"/>
<dbReference type="InterPro" id="IPR018120">
    <property type="entry name" value="Glyco_hydro_1_AS"/>
</dbReference>
<evidence type="ECO:0000256" key="11">
    <source>
        <dbReference type="PROSITE-ProRule" id="PRU10055"/>
    </source>
</evidence>
<evidence type="ECO:0000256" key="8">
    <source>
        <dbReference type="ARBA" id="ARBA00023326"/>
    </source>
</evidence>
<evidence type="ECO:0000256" key="10">
    <source>
        <dbReference type="PIRSR" id="PIRSR617736-2"/>
    </source>
</evidence>
<feature type="active site" description="Proton donor" evidence="9">
    <location>
        <position position="255"/>
    </location>
</feature>
<accession>A0A8J3N3I1</accession>
<feature type="binding site" evidence="10">
    <location>
        <position position="109"/>
    </location>
    <ligand>
        <name>substrate</name>
    </ligand>
</feature>
<dbReference type="SMART" id="SM00354">
    <property type="entry name" value="HTH_LACI"/>
    <property type="match status" value="1"/>
</dbReference>
<dbReference type="PANTHER" id="PTHR10353:SF36">
    <property type="entry name" value="LP05116P"/>
    <property type="match status" value="1"/>
</dbReference>
<feature type="active site" description="Nucleophile" evidence="9 11">
    <location>
        <position position="441"/>
    </location>
</feature>
<dbReference type="PROSITE" id="PS00653">
    <property type="entry name" value="GLYCOSYL_HYDROL_F1_2"/>
    <property type="match status" value="1"/>
</dbReference>
<feature type="binding site" evidence="10">
    <location>
        <position position="384"/>
    </location>
    <ligand>
        <name>substrate</name>
    </ligand>
</feature>
<feature type="binding site" evidence="10">
    <location>
        <begin position="495"/>
        <end position="496"/>
    </location>
    <ligand>
        <name>substrate</name>
    </ligand>
</feature>
<comment type="similarity">
    <text evidence="2 12">Belongs to the glycosyl hydrolase 1 family.</text>
</comment>
<dbReference type="GO" id="GO:0008422">
    <property type="term" value="F:beta-glucosidase activity"/>
    <property type="evidence" value="ECO:0007669"/>
    <property type="project" value="UniProtKB-EC"/>
</dbReference>
<evidence type="ECO:0000256" key="4">
    <source>
        <dbReference type="ARBA" id="ARBA00022801"/>
    </source>
</evidence>
<feature type="binding site" evidence="10">
    <location>
        <position position="488"/>
    </location>
    <ligand>
        <name>substrate</name>
    </ligand>
</feature>
<evidence type="ECO:0000256" key="6">
    <source>
        <dbReference type="ARBA" id="ARBA00023277"/>
    </source>
</evidence>
<protein>
    <recommendedName>
        <fullName evidence="3 12">Beta-glucosidase</fullName>
        <ecNumber evidence="3 12">3.2.1.21</ecNumber>
    </recommendedName>
</protein>
<reference evidence="14" key="1">
    <citation type="submission" date="2020-10" db="EMBL/GenBank/DDBJ databases">
        <title>Taxonomic study of unclassified bacteria belonging to the class Ktedonobacteria.</title>
        <authorList>
            <person name="Yabe S."/>
            <person name="Wang C.M."/>
            <person name="Zheng Y."/>
            <person name="Sakai Y."/>
            <person name="Cavaletti L."/>
            <person name="Monciardini P."/>
            <person name="Donadio S."/>
        </authorList>
    </citation>
    <scope>NUCLEOTIDE SEQUENCE</scope>
    <source>
        <strain evidence="14">ID150040</strain>
    </source>
</reference>
<keyword evidence="4 12" id="KW-0378">Hydrolase</keyword>
<dbReference type="GO" id="GO:0003677">
    <property type="term" value="F:DNA binding"/>
    <property type="evidence" value="ECO:0007669"/>
    <property type="project" value="InterPro"/>
</dbReference>
<dbReference type="InterPro" id="IPR033132">
    <property type="entry name" value="GH_1_N_CS"/>
</dbReference>
<keyword evidence="7 12" id="KW-0326">Glycosidase</keyword>
<evidence type="ECO:0000256" key="12">
    <source>
        <dbReference type="RuleBase" id="RU361175"/>
    </source>
</evidence>
<dbReference type="EMBL" id="BNJK01000001">
    <property type="protein sequence ID" value="GHO94388.1"/>
    <property type="molecule type" value="Genomic_DNA"/>
</dbReference>
<evidence type="ECO:0000313" key="15">
    <source>
        <dbReference type="Proteomes" id="UP000597444"/>
    </source>
</evidence>
<dbReference type="PROSITE" id="PS00356">
    <property type="entry name" value="HTH_LACI_1"/>
    <property type="match status" value="1"/>
</dbReference>
<dbReference type="AlphaFoldDB" id="A0A8J3N3I1"/>
<keyword evidence="5" id="KW-0136">Cellulose degradation</keyword>
<dbReference type="GO" id="GO:0006355">
    <property type="term" value="P:regulation of DNA-templated transcription"/>
    <property type="evidence" value="ECO:0007669"/>
    <property type="project" value="InterPro"/>
</dbReference>
<dbReference type="PRINTS" id="PR00131">
    <property type="entry name" value="GLHYDRLASE1"/>
</dbReference>
<keyword evidence="8" id="KW-0624">Polysaccharide degradation</keyword>
<keyword evidence="6" id="KW-0119">Carbohydrate metabolism</keyword>
<dbReference type="SUPFAM" id="SSF51445">
    <property type="entry name" value="(Trans)glycosidases"/>
    <property type="match status" value="1"/>
</dbReference>
<dbReference type="InterPro" id="IPR010982">
    <property type="entry name" value="Lambda_DNA-bd_dom_sf"/>
</dbReference>
<name>A0A8J3N3I1_9CHLR</name>
<dbReference type="GO" id="GO:0005829">
    <property type="term" value="C:cytosol"/>
    <property type="evidence" value="ECO:0007669"/>
    <property type="project" value="TreeGrafter"/>
</dbReference>
<dbReference type="Gene3D" id="1.10.260.40">
    <property type="entry name" value="lambda repressor-like DNA-binding domains"/>
    <property type="match status" value="1"/>
</dbReference>
<keyword evidence="15" id="KW-1185">Reference proteome</keyword>
<dbReference type="Proteomes" id="UP000597444">
    <property type="component" value="Unassembled WGS sequence"/>
</dbReference>
<dbReference type="InterPro" id="IPR001360">
    <property type="entry name" value="Glyco_hydro_1"/>
</dbReference>
<dbReference type="InterPro" id="IPR000843">
    <property type="entry name" value="HTH_LacI"/>
</dbReference>
<dbReference type="GO" id="GO:0030245">
    <property type="term" value="P:cellulose catabolic process"/>
    <property type="evidence" value="ECO:0007669"/>
    <property type="project" value="UniProtKB-KW"/>
</dbReference>
<comment type="caution">
    <text evidence="14">The sequence shown here is derived from an EMBL/GenBank/DDBJ whole genome shotgun (WGS) entry which is preliminary data.</text>
</comment>
<organism evidence="14 15">
    <name type="scientific">Reticulibacter mediterranei</name>
    <dbReference type="NCBI Taxonomy" id="2778369"/>
    <lineage>
        <taxon>Bacteria</taxon>
        <taxon>Bacillati</taxon>
        <taxon>Chloroflexota</taxon>
        <taxon>Ktedonobacteria</taxon>
        <taxon>Ktedonobacterales</taxon>
        <taxon>Reticulibacteraceae</taxon>
        <taxon>Reticulibacter</taxon>
    </lineage>
</organism>
<feature type="binding site" evidence="10">
    <location>
        <position position="210"/>
    </location>
    <ligand>
        <name>substrate</name>
    </ligand>
</feature>
<dbReference type="Gene3D" id="3.20.20.80">
    <property type="entry name" value="Glycosidases"/>
    <property type="match status" value="1"/>
</dbReference>
<dbReference type="Pfam" id="PF00232">
    <property type="entry name" value="Glyco_hydro_1"/>
    <property type="match status" value="1"/>
</dbReference>
<dbReference type="NCBIfam" id="TIGR03356">
    <property type="entry name" value="BGL"/>
    <property type="match status" value="1"/>
</dbReference>
<dbReference type="PANTHER" id="PTHR10353">
    <property type="entry name" value="GLYCOSYL HYDROLASE"/>
    <property type="match status" value="1"/>
</dbReference>
<dbReference type="PRINTS" id="PR00036">
    <property type="entry name" value="HTHLACI"/>
</dbReference>
<feature type="domain" description="HTH lacI-type" evidence="13">
    <location>
        <begin position="28"/>
        <end position="82"/>
    </location>
</feature>
<evidence type="ECO:0000256" key="5">
    <source>
        <dbReference type="ARBA" id="ARBA00023001"/>
    </source>
</evidence>
<evidence type="ECO:0000256" key="9">
    <source>
        <dbReference type="PIRSR" id="PIRSR617736-1"/>
    </source>
</evidence>
<sequence>MQTLILVVSLLGSIAFCKGTINGMTRKFTIRDIAQLAGVSIATVSRVLNHKPDVDPQTRERILHIMDVHSFAPDLSAVQLAGSPSRRKLSSPHAFPPDFLWGAATSAYQTEGAVREGGRGPSIWDTFVREPGTTWHGETGDVAADHYHWMLDDVALMKELQLKAYRFSVSWPRILPQGNGPINACGLDFYDRLVDALLAHDICPVATLYHWDLPLALHEQGGWLTRETAYAFADYAELMARKLGDRVSWWVTHNEPWCSAYLGYGIGTHAPGIRDFSSAVLASHHILLSHGLATERIRAHAQTEAHIGITLNLTPIYAADESEATQQGVEQLDVLHNRWFLDPLFRGTYPEQLFNNLGVAPPAIKNIDMQIIATPLDFLGVNYYSRSLIRTPLRTQHYEPVVPVPEASYTQMAWEIYPQGLSDMLLRVQRDYAPSAILITENGAAFEDSWDGRGHVPDKRRVRYLHEHLLELETVLKQGVPISGYFVWSLLDNFEWTDGYSKRFGLIYVDYITQRRIIKESGRWYAAFIKEVTATN</sequence>
<evidence type="ECO:0000256" key="7">
    <source>
        <dbReference type="ARBA" id="ARBA00023295"/>
    </source>
</evidence>
<evidence type="ECO:0000256" key="2">
    <source>
        <dbReference type="ARBA" id="ARBA00010838"/>
    </source>
</evidence>
<comment type="catalytic activity">
    <reaction evidence="1 12">
        <text>Hydrolysis of terminal, non-reducing beta-D-glucosyl residues with release of beta-D-glucose.</text>
        <dbReference type="EC" id="3.2.1.21"/>
    </reaction>
</comment>
<dbReference type="PROSITE" id="PS00572">
    <property type="entry name" value="GLYCOSYL_HYDROL_F1_1"/>
    <property type="match status" value="1"/>
</dbReference>
<evidence type="ECO:0000256" key="1">
    <source>
        <dbReference type="ARBA" id="ARBA00000448"/>
    </source>
</evidence>
<dbReference type="InterPro" id="IPR017853">
    <property type="entry name" value="GH"/>
</dbReference>
<feature type="binding site" evidence="10">
    <location>
        <position position="254"/>
    </location>
    <ligand>
        <name>substrate</name>
    </ligand>
</feature>
<dbReference type="SUPFAM" id="SSF47413">
    <property type="entry name" value="lambda repressor-like DNA-binding domains"/>
    <property type="match status" value="1"/>
</dbReference>